<dbReference type="EMBL" id="BGZK01000338">
    <property type="protein sequence ID" value="GBP37753.1"/>
    <property type="molecule type" value="Genomic_DNA"/>
</dbReference>
<proteinExistence type="predicted"/>
<reference evidence="1 2" key="1">
    <citation type="journal article" date="2019" name="Commun. Biol.">
        <title>The bagworm genome reveals a unique fibroin gene that provides high tensile strength.</title>
        <authorList>
            <person name="Kono N."/>
            <person name="Nakamura H."/>
            <person name="Ohtoshi R."/>
            <person name="Tomita M."/>
            <person name="Numata K."/>
            <person name="Arakawa K."/>
        </authorList>
    </citation>
    <scope>NUCLEOTIDE SEQUENCE [LARGE SCALE GENOMIC DNA]</scope>
</reference>
<sequence length="96" mass="10925">MQIKLSGCSSHRQDMCRGHESLPTVTAQPDEELLPAMNLRSTSRTEENMLPPTTRSTFNGFTTGALSAHWSRLEVSIHVEVSRDSLRRRYPKRITQ</sequence>
<organism evidence="1 2">
    <name type="scientific">Eumeta variegata</name>
    <name type="common">Bagworm moth</name>
    <name type="synonym">Eumeta japonica</name>
    <dbReference type="NCBI Taxonomy" id="151549"/>
    <lineage>
        <taxon>Eukaryota</taxon>
        <taxon>Metazoa</taxon>
        <taxon>Ecdysozoa</taxon>
        <taxon>Arthropoda</taxon>
        <taxon>Hexapoda</taxon>
        <taxon>Insecta</taxon>
        <taxon>Pterygota</taxon>
        <taxon>Neoptera</taxon>
        <taxon>Endopterygota</taxon>
        <taxon>Lepidoptera</taxon>
        <taxon>Glossata</taxon>
        <taxon>Ditrysia</taxon>
        <taxon>Tineoidea</taxon>
        <taxon>Psychidae</taxon>
        <taxon>Oiketicinae</taxon>
        <taxon>Eumeta</taxon>
    </lineage>
</organism>
<name>A0A4C1VGJ8_EUMVA</name>
<gene>
    <name evidence="1" type="ORF">EVAR_29954_1</name>
</gene>
<comment type="caution">
    <text evidence="1">The sequence shown here is derived from an EMBL/GenBank/DDBJ whole genome shotgun (WGS) entry which is preliminary data.</text>
</comment>
<dbReference type="AlphaFoldDB" id="A0A4C1VGJ8"/>
<keyword evidence="2" id="KW-1185">Reference proteome</keyword>
<dbReference type="Proteomes" id="UP000299102">
    <property type="component" value="Unassembled WGS sequence"/>
</dbReference>
<evidence type="ECO:0000313" key="2">
    <source>
        <dbReference type="Proteomes" id="UP000299102"/>
    </source>
</evidence>
<evidence type="ECO:0000313" key="1">
    <source>
        <dbReference type="EMBL" id="GBP37753.1"/>
    </source>
</evidence>
<accession>A0A4C1VGJ8</accession>
<protein>
    <submittedName>
        <fullName evidence="1">Uncharacterized protein</fullName>
    </submittedName>
</protein>